<comment type="caution">
    <text evidence="16">The sequence shown here is derived from an EMBL/GenBank/DDBJ whole genome shotgun (WGS) entry which is preliminary data.</text>
</comment>
<comment type="pathway">
    <text evidence="1 14">Cofactor biosynthesis; FAD biosynthesis; FAD from FMN: step 1/1.</text>
</comment>
<dbReference type="UniPathway" id="UPA00277">
    <property type="reaction ID" value="UER00407"/>
</dbReference>
<evidence type="ECO:0000256" key="8">
    <source>
        <dbReference type="ARBA" id="ARBA00022777"/>
    </source>
</evidence>
<dbReference type="InterPro" id="IPR015865">
    <property type="entry name" value="Riboflavin_kinase_bac/euk"/>
</dbReference>
<feature type="domain" description="Riboflavin kinase" evidence="15">
    <location>
        <begin position="183"/>
        <end position="311"/>
    </location>
</feature>
<comment type="pathway">
    <text evidence="2 14">Cofactor biosynthesis; FMN biosynthesis; FMN from riboflavin (ATP route): step 1/1.</text>
</comment>
<evidence type="ECO:0000256" key="11">
    <source>
        <dbReference type="ARBA" id="ARBA00023268"/>
    </source>
</evidence>
<dbReference type="AlphaFoldDB" id="A0A4R2RPA0"/>
<proteinExistence type="inferred from homology"/>
<keyword evidence="17" id="KW-1185">Reference proteome</keyword>
<dbReference type="FunFam" id="3.40.50.620:FF:000021">
    <property type="entry name" value="Riboflavin biosynthesis protein"/>
    <property type="match status" value="1"/>
</dbReference>
<evidence type="ECO:0000256" key="12">
    <source>
        <dbReference type="ARBA" id="ARBA00047880"/>
    </source>
</evidence>
<dbReference type="EC" id="2.7.7.2" evidence="14"/>
<organism evidence="16 17">
    <name type="scientific">Heliophilum fasciatum</name>
    <dbReference type="NCBI Taxonomy" id="35700"/>
    <lineage>
        <taxon>Bacteria</taxon>
        <taxon>Bacillati</taxon>
        <taxon>Bacillota</taxon>
        <taxon>Clostridia</taxon>
        <taxon>Eubacteriales</taxon>
        <taxon>Heliobacteriaceae</taxon>
        <taxon>Heliophilum</taxon>
    </lineage>
</organism>
<evidence type="ECO:0000256" key="5">
    <source>
        <dbReference type="ARBA" id="ARBA00022679"/>
    </source>
</evidence>
<evidence type="ECO:0000256" key="6">
    <source>
        <dbReference type="ARBA" id="ARBA00022695"/>
    </source>
</evidence>
<dbReference type="NCBIfam" id="NF004160">
    <property type="entry name" value="PRK05627.1-3"/>
    <property type="match status" value="1"/>
</dbReference>
<dbReference type="GO" id="GO:0009398">
    <property type="term" value="P:FMN biosynthetic process"/>
    <property type="evidence" value="ECO:0007669"/>
    <property type="project" value="UniProtKB-UniRule"/>
</dbReference>
<evidence type="ECO:0000256" key="3">
    <source>
        <dbReference type="ARBA" id="ARBA00022630"/>
    </source>
</evidence>
<dbReference type="GO" id="GO:0005524">
    <property type="term" value="F:ATP binding"/>
    <property type="evidence" value="ECO:0007669"/>
    <property type="project" value="UniProtKB-UniRule"/>
</dbReference>
<keyword evidence="9 14" id="KW-0274">FAD</keyword>
<keyword evidence="7 14" id="KW-0547">Nucleotide-binding</keyword>
<evidence type="ECO:0000256" key="1">
    <source>
        <dbReference type="ARBA" id="ARBA00004726"/>
    </source>
</evidence>
<dbReference type="RefSeq" id="WP_131919007.1">
    <property type="nucleotide sequence ID" value="NZ_JAOQNU010000009.1"/>
</dbReference>
<dbReference type="InterPro" id="IPR014729">
    <property type="entry name" value="Rossmann-like_a/b/a_fold"/>
</dbReference>
<dbReference type="SMART" id="SM00904">
    <property type="entry name" value="Flavokinase"/>
    <property type="match status" value="1"/>
</dbReference>
<evidence type="ECO:0000256" key="7">
    <source>
        <dbReference type="ARBA" id="ARBA00022741"/>
    </source>
</evidence>
<comment type="catalytic activity">
    <reaction evidence="13 14">
        <text>FMN + ATP + H(+) = FAD + diphosphate</text>
        <dbReference type="Rhea" id="RHEA:17237"/>
        <dbReference type="ChEBI" id="CHEBI:15378"/>
        <dbReference type="ChEBI" id="CHEBI:30616"/>
        <dbReference type="ChEBI" id="CHEBI:33019"/>
        <dbReference type="ChEBI" id="CHEBI:57692"/>
        <dbReference type="ChEBI" id="CHEBI:58210"/>
        <dbReference type="EC" id="2.7.7.2"/>
    </reaction>
</comment>
<comment type="similarity">
    <text evidence="14">Belongs to the ribF family.</text>
</comment>
<dbReference type="InterPro" id="IPR015864">
    <property type="entry name" value="FAD_synthase"/>
</dbReference>
<evidence type="ECO:0000256" key="9">
    <source>
        <dbReference type="ARBA" id="ARBA00022827"/>
    </source>
</evidence>
<dbReference type="OrthoDB" id="9803667at2"/>
<dbReference type="NCBIfam" id="NF004162">
    <property type="entry name" value="PRK05627.1-5"/>
    <property type="match status" value="1"/>
</dbReference>
<accession>A0A4R2RPA0</accession>
<evidence type="ECO:0000256" key="10">
    <source>
        <dbReference type="ARBA" id="ARBA00022840"/>
    </source>
</evidence>
<evidence type="ECO:0000256" key="4">
    <source>
        <dbReference type="ARBA" id="ARBA00022643"/>
    </source>
</evidence>
<keyword evidence="11" id="KW-0511">Multifunctional enzyme</keyword>
<dbReference type="GO" id="GO:0003919">
    <property type="term" value="F:FMN adenylyltransferase activity"/>
    <property type="evidence" value="ECO:0007669"/>
    <property type="project" value="UniProtKB-UniRule"/>
</dbReference>
<evidence type="ECO:0000313" key="17">
    <source>
        <dbReference type="Proteomes" id="UP000294813"/>
    </source>
</evidence>
<keyword evidence="5 14" id="KW-0808">Transferase</keyword>
<dbReference type="GO" id="GO:0009231">
    <property type="term" value="P:riboflavin biosynthetic process"/>
    <property type="evidence" value="ECO:0007669"/>
    <property type="project" value="InterPro"/>
</dbReference>
<gene>
    <name evidence="16" type="ORF">EDD73_10980</name>
</gene>
<keyword evidence="4 14" id="KW-0288">FMN</keyword>
<dbReference type="PANTHER" id="PTHR22749:SF6">
    <property type="entry name" value="RIBOFLAVIN KINASE"/>
    <property type="match status" value="1"/>
</dbReference>
<dbReference type="InterPro" id="IPR023468">
    <property type="entry name" value="Riboflavin_kinase"/>
</dbReference>
<dbReference type="NCBIfam" id="TIGR00083">
    <property type="entry name" value="ribF"/>
    <property type="match status" value="1"/>
</dbReference>
<comment type="catalytic activity">
    <reaction evidence="12 14">
        <text>riboflavin + ATP = FMN + ADP + H(+)</text>
        <dbReference type="Rhea" id="RHEA:14357"/>
        <dbReference type="ChEBI" id="CHEBI:15378"/>
        <dbReference type="ChEBI" id="CHEBI:30616"/>
        <dbReference type="ChEBI" id="CHEBI:57986"/>
        <dbReference type="ChEBI" id="CHEBI:58210"/>
        <dbReference type="ChEBI" id="CHEBI:456216"/>
        <dbReference type="EC" id="2.7.1.26"/>
    </reaction>
</comment>
<dbReference type="EMBL" id="SLXT01000009">
    <property type="protein sequence ID" value="TCP64539.1"/>
    <property type="molecule type" value="Genomic_DNA"/>
</dbReference>
<evidence type="ECO:0000256" key="13">
    <source>
        <dbReference type="ARBA" id="ARBA00049494"/>
    </source>
</evidence>
<dbReference type="InterPro" id="IPR023465">
    <property type="entry name" value="Riboflavin_kinase_dom_sf"/>
</dbReference>
<keyword evidence="6 14" id="KW-0548">Nucleotidyltransferase</keyword>
<dbReference type="Proteomes" id="UP000294813">
    <property type="component" value="Unassembled WGS sequence"/>
</dbReference>
<dbReference type="Pfam" id="PF01687">
    <property type="entry name" value="Flavokinase"/>
    <property type="match status" value="1"/>
</dbReference>
<evidence type="ECO:0000256" key="14">
    <source>
        <dbReference type="PIRNR" id="PIRNR004491"/>
    </source>
</evidence>
<dbReference type="Gene3D" id="2.40.30.30">
    <property type="entry name" value="Riboflavin kinase-like"/>
    <property type="match status" value="1"/>
</dbReference>
<protein>
    <recommendedName>
        <fullName evidence="14">Riboflavin biosynthesis protein</fullName>
    </recommendedName>
    <domain>
        <recommendedName>
            <fullName evidence="14">Riboflavin kinase</fullName>
            <ecNumber evidence="14">2.7.1.26</ecNumber>
        </recommendedName>
        <alternativeName>
            <fullName evidence="14">Flavokinase</fullName>
        </alternativeName>
    </domain>
    <domain>
        <recommendedName>
            <fullName evidence="14">FMN adenylyltransferase</fullName>
            <ecNumber evidence="14">2.7.7.2</ecNumber>
        </recommendedName>
        <alternativeName>
            <fullName evidence="14">FAD pyrophosphorylase</fullName>
        </alternativeName>
        <alternativeName>
            <fullName evidence="14">FAD synthase</fullName>
        </alternativeName>
    </domain>
</protein>
<evidence type="ECO:0000313" key="16">
    <source>
        <dbReference type="EMBL" id="TCP64539.1"/>
    </source>
</evidence>
<dbReference type="Pfam" id="PF06574">
    <property type="entry name" value="FAD_syn"/>
    <property type="match status" value="1"/>
</dbReference>
<dbReference type="GO" id="GO:0008531">
    <property type="term" value="F:riboflavin kinase activity"/>
    <property type="evidence" value="ECO:0007669"/>
    <property type="project" value="UniProtKB-UniRule"/>
</dbReference>
<dbReference type="PANTHER" id="PTHR22749">
    <property type="entry name" value="RIBOFLAVIN KINASE/FMN ADENYLYLTRANSFERASE"/>
    <property type="match status" value="1"/>
</dbReference>
<evidence type="ECO:0000256" key="2">
    <source>
        <dbReference type="ARBA" id="ARBA00005201"/>
    </source>
</evidence>
<dbReference type="CDD" id="cd02064">
    <property type="entry name" value="FAD_synthetase_N"/>
    <property type="match status" value="1"/>
</dbReference>
<sequence length="323" mass="35745">MKTIIYNGPLDKHYSSVHVALGNFDGVHLGHQRLIQELVKDARRHDGTAIVATFDPHPLRVMRTNNPPKMLTPTLVKASLISQLGVDLVLLLPFDTSLAQMTPETFVDTVLAKHLRAQLVVVGFNYSFGHGGKGTPQRLWELGRHHHMRVKVIDEVTLGGVTVSSTRIRELMALGEVEQAGELLGYAPILQGKVVTGEQRGRTMGFPTANLQVAPEQFTPGHGVYTAWVNGGPLSPAGLMAVVNIGTKPTFTKEMVETIEAHIPDFSGDLYGQTLTVHLLKRIRPEKRFRCMEQLIDQIEQDIFLARQHVRTDDLAPLSLKVL</sequence>
<dbReference type="SUPFAM" id="SSF82114">
    <property type="entry name" value="Riboflavin kinase-like"/>
    <property type="match status" value="1"/>
</dbReference>
<keyword evidence="10 14" id="KW-0067">ATP-binding</keyword>
<keyword evidence="8 14" id="KW-0418">Kinase</keyword>
<dbReference type="InterPro" id="IPR002606">
    <property type="entry name" value="Riboflavin_kinase_bac"/>
</dbReference>
<name>A0A4R2RPA0_9FIRM</name>
<keyword evidence="3 14" id="KW-0285">Flavoprotein</keyword>
<dbReference type="GO" id="GO:0006747">
    <property type="term" value="P:FAD biosynthetic process"/>
    <property type="evidence" value="ECO:0007669"/>
    <property type="project" value="UniProtKB-UniRule"/>
</dbReference>
<dbReference type="UniPathway" id="UPA00276">
    <property type="reaction ID" value="UER00406"/>
</dbReference>
<dbReference type="Gene3D" id="3.40.50.620">
    <property type="entry name" value="HUPs"/>
    <property type="match status" value="1"/>
</dbReference>
<dbReference type="PIRSF" id="PIRSF004491">
    <property type="entry name" value="FAD_Synth"/>
    <property type="match status" value="1"/>
</dbReference>
<reference evidence="16 17" key="1">
    <citation type="submission" date="2019-03" db="EMBL/GenBank/DDBJ databases">
        <title>Genomic Encyclopedia of Type Strains, Phase IV (KMG-IV): sequencing the most valuable type-strain genomes for metagenomic binning, comparative biology and taxonomic classification.</title>
        <authorList>
            <person name="Goeker M."/>
        </authorList>
    </citation>
    <scope>NUCLEOTIDE SEQUENCE [LARGE SCALE GENOMIC DNA]</scope>
    <source>
        <strain evidence="16 17">DSM 11170</strain>
    </source>
</reference>
<evidence type="ECO:0000259" key="15">
    <source>
        <dbReference type="SMART" id="SM00904"/>
    </source>
</evidence>
<dbReference type="EC" id="2.7.1.26" evidence="14"/>
<dbReference type="SUPFAM" id="SSF52374">
    <property type="entry name" value="Nucleotidylyl transferase"/>
    <property type="match status" value="1"/>
</dbReference>